<reference evidence="1" key="1">
    <citation type="submission" date="2023-02" db="EMBL/GenBank/DDBJ databases">
        <authorList>
            <person name="Palmer J.M."/>
        </authorList>
    </citation>
    <scope>NUCLEOTIDE SEQUENCE</scope>
    <source>
        <strain evidence="1">FW57</strain>
    </source>
</reference>
<name>A0AAD4ETZ3_9PEZI</name>
<sequence>MQAALFLPRRAPKVSVELLDPEHHEILVQGIRNVLSSQLAETTMAQLVDGLPLASSGWEARGSLIIGDHPLTKHETFCEGVINQTRAFREAFDPAVLQFDSPVMQAYQNAEVGSAQFKMRLIELVAVAIHQIAVLLFQLEPKLHVGDINSVVMWKEEARWVTLEGGRRIYEEPLFEPRPTLFFHVDYLDHQQYPDGLADVAGYWAEDRIFGGVVLFDRGDSGYEMVQRHNTIR</sequence>
<accession>A0AAD4ETZ3</accession>
<gene>
    <name evidence="1" type="ORF">NEMBOFW57_006814</name>
</gene>
<evidence type="ECO:0000313" key="2">
    <source>
        <dbReference type="Proteomes" id="UP001197093"/>
    </source>
</evidence>
<evidence type="ECO:0000313" key="1">
    <source>
        <dbReference type="EMBL" id="KAG7287305.1"/>
    </source>
</evidence>
<protein>
    <submittedName>
        <fullName evidence="1">Uncharacterized protein</fullName>
    </submittedName>
</protein>
<organism evidence="1 2">
    <name type="scientific">Staphylotrichum longicolle</name>
    <dbReference type="NCBI Taxonomy" id="669026"/>
    <lineage>
        <taxon>Eukaryota</taxon>
        <taxon>Fungi</taxon>
        <taxon>Dikarya</taxon>
        <taxon>Ascomycota</taxon>
        <taxon>Pezizomycotina</taxon>
        <taxon>Sordariomycetes</taxon>
        <taxon>Sordariomycetidae</taxon>
        <taxon>Sordariales</taxon>
        <taxon>Chaetomiaceae</taxon>
        <taxon>Staphylotrichum</taxon>
    </lineage>
</organism>
<dbReference type="AlphaFoldDB" id="A0AAD4ETZ3"/>
<keyword evidence="2" id="KW-1185">Reference proteome</keyword>
<proteinExistence type="predicted"/>
<dbReference type="EMBL" id="JAHCVI010000003">
    <property type="protein sequence ID" value="KAG7287305.1"/>
    <property type="molecule type" value="Genomic_DNA"/>
</dbReference>
<dbReference type="Proteomes" id="UP001197093">
    <property type="component" value="Unassembled WGS sequence"/>
</dbReference>
<comment type="caution">
    <text evidence="1">The sequence shown here is derived from an EMBL/GenBank/DDBJ whole genome shotgun (WGS) entry which is preliminary data.</text>
</comment>